<dbReference type="EMBL" id="JBHUHT010000031">
    <property type="protein sequence ID" value="MFD2098068.1"/>
    <property type="molecule type" value="Genomic_DNA"/>
</dbReference>
<protein>
    <submittedName>
        <fullName evidence="2">Class I SAM-dependent methyltransferase</fullName>
    </submittedName>
</protein>
<dbReference type="Gene3D" id="3.40.50.150">
    <property type="entry name" value="Vaccinia Virus protein VP39"/>
    <property type="match status" value="1"/>
</dbReference>
<dbReference type="InterPro" id="IPR029063">
    <property type="entry name" value="SAM-dependent_MTases_sf"/>
</dbReference>
<keyword evidence="2" id="KW-0489">Methyltransferase</keyword>
<gene>
    <name evidence="2" type="ORF">ACFSJ3_18990</name>
</gene>
<evidence type="ECO:0000313" key="3">
    <source>
        <dbReference type="Proteomes" id="UP001597380"/>
    </source>
</evidence>
<dbReference type="InterPro" id="IPR016980">
    <property type="entry name" value="S-AdoMet-dep_MeTrfase_Alr7345"/>
</dbReference>
<dbReference type="Proteomes" id="UP001597380">
    <property type="component" value="Unassembled WGS sequence"/>
</dbReference>
<accession>A0ABW4XUR7</accession>
<sequence>MKLRFNRSALMFLAASLTLGSAVAFAEKADPKVATLKVLAEDSRRAEANLTRNQYRHPAETLAFFGIQPDMTVVELWPGRGWYTEILAPYLKQEGQFVAAGFQVEGIDESNRRLAYRARIGKEYREAIETNKAWWGPVTETILAPPTHLDIAPEGSADMVLTFRNLHNWEMNGEMEMVFAAVHKALKPGGVFGVVEHRSAVTDDDKARAKSGYVSQERTIEAAKKAGFELVASSEINANAKDTKDHPKGVWTLPPTLALGEQDREKYLEIGESDRMTLKFVKK</sequence>
<dbReference type="SUPFAM" id="SSF53335">
    <property type="entry name" value="S-adenosyl-L-methionine-dependent methyltransferases"/>
    <property type="match status" value="1"/>
</dbReference>
<dbReference type="RefSeq" id="WP_345342379.1">
    <property type="nucleotide sequence ID" value="NZ_BAABLI010000034.1"/>
</dbReference>
<keyword evidence="1" id="KW-0732">Signal</keyword>
<name>A0ABW4XUR7_9GAMM</name>
<feature type="chain" id="PRO_5046636911" evidence="1">
    <location>
        <begin position="27"/>
        <end position="283"/>
    </location>
</feature>
<keyword evidence="2" id="KW-0808">Transferase</keyword>
<dbReference type="GO" id="GO:0032259">
    <property type="term" value="P:methylation"/>
    <property type="evidence" value="ECO:0007669"/>
    <property type="project" value="UniProtKB-KW"/>
</dbReference>
<reference evidence="3" key="1">
    <citation type="journal article" date="2019" name="Int. J. Syst. Evol. Microbiol.">
        <title>The Global Catalogue of Microorganisms (GCM) 10K type strain sequencing project: providing services to taxonomists for standard genome sequencing and annotation.</title>
        <authorList>
            <consortium name="The Broad Institute Genomics Platform"/>
            <consortium name="The Broad Institute Genome Sequencing Center for Infectious Disease"/>
            <person name="Wu L."/>
            <person name="Ma J."/>
        </authorList>
    </citation>
    <scope>NUCLEOTIDE SEQUENCE [LARGE SCALE GENOMIC DNA]</scope>
    <source>
        <strain evidence="3">CGMCC 1.10992</strain>
    </source>
</reference>
<organism evidence="2 3">
    <name type="scientific">Corallincola platygyrae</name>
    <dbReference type="NCBI Taxonomy" id="1193278"/>
    <lineage>
        <taxon>Bacteria</taxon>
        <taxon>Pseudomonadati</taxon>
        <taxon>Pseudomonadota</taxon>
        <taxon>Gammaproteobacteria</taxon>
        <taxon>Alteromonadales</taxon>
        <taxon>Psychromonadaceae</taxon>
        <taxon>Corallincola</taxon>
    </lineage>
</organism>
<evidence type="ECO:0000313" key="2">
    <source>
        <dbReference type="EMBL" id="MFD2098068.1"/>
    </source>
</evidence>
<proteinExistence type="predicted"/>
<evidence type="ECO:0000256" key="1">
    <source>
        <dbReference type="SAM" id="SignalP"/>
    </source>
</evidence>
<feature type="signal peptide" evidence="1">
    <location>
        <begin position="1"/>
        <end position="26"/>
    </location>
</feature>
<comment type="caution">
    <text evidence="2">The sequence shown here is derived from an EMBL/GenBank/DDBJ whole genome shotgun (WGS) entry which is preliminary data.</text>
</comment>
<dbReference type="GO" id="GO:0008168">
    <property type="term" value="F:methyltransferase activity"/>
    <property type="evidence" value="ECO:0007669"/>
    <property type="project" value="UniProtKB-KW"/>
</dbReference>
<dbReference type="PIRSF" id="PIRSF031679">
    <property type="entry name" value="Mtase_Alr7345_prd"/>
    <property type="match status" value="1"/>
</dbReference>
<keyword evidence="3" id="KW-1185">Reference proteome</keyword>